<dbReference type="EMBL" id="FRBD01000015">
    <property type="protein sequence ID" value="SHK89045.1"/>
    <property type="molecule type" value="Genomic_DNA"/>
</dbReference>
<dbReference type="InterPro" id="IPR013229">
    <property type="entry name" value="PEGA"/>
</dbReference>
<dbReference type="Pfam" id="PF08308">
    <property type="entry name" value="PEGA"/>
    <property type="match status" value="2"/>
</dbReference>
<accession>A0A1M6W6D6</accession>
<dbReference type="AlphaFoldDB" id="A0A1M6W6D6"/>
<proteinExistence type="predicted"/>
<evidence type="ECO:0000256" key="1">
    <source>
        <dbReference type="SAM" id="SignalP"/>
    </source>
</evidence>
<evidence type="ECO:0000313" key="3">
    <source>
        <dbReference type="EMBL" id="SHK89045.1"/>
    </source>
</evidence>
<feature type="domain" description="PEGA" evidence="2">
    <location>
        <begin position="233"/>
        <end position="284"/>
    </location>
</feature>
<dbReference type="Proteomes" id="UP000184130">
    <property type="component" value="Unassembled WGS sequence"/>
</dbReference>
<gene>
    <name evidence="3" type="ORF">SAMN05216463_11568</name>
</gene>
<feature type="chain" id="PRO_5011980077" evidence="1">
    <location>
        <begin position="22"/>
        <end position="547"/>
    </location>
</feature>
<dbReference type="PANTHER" id="PTHR36194:SF1">
    <property type="entry name" value="S-LAYER-LIKE PROTEIN"/>
    <property type="match status" value="1"/>
</dbReference>
<keyword evidence="1" id="KW-0732">Signal</keyword>
<reference evidence="3 4" key="1">
    <citation type="submission" date="2016-11" db="EMBL/GenBank/DDBJ databases">
        <authorList>
            <person name="Jaros S."/>
            <person name="Januszkiewicz K."/>
            <person name="Wedrychowicz H."/>
        </authorList>
    </citation>
    <scope>NUCLEOTIDE SEQUENCE [LARGE SCALE GENOMIC DNA]</scope>
    <source>
        <strain evidence="3 4">KHT3</strain>
    </source>
</reference>
<sequence length="547" mass="59403">MKRKLLLGLLIVLLGSISAGAQQKLKFSVSSFELDPFDTTPQNKVYEKIDGSGFRYAIIKVSSTNPDDNLMEYNFNFGNLKSIVEQHDNELWVYVQKNAKLVTISRNGYTTLNKYDLKTTIQDGKVYVMLLNAAKPVVYTQMVQFNVTPANAGAVVTIKSNNANSQEEMFGTTDVTGSVAKALPLGTYTYKIIANNYHTSEGRLTLTDRNKTQKEIVNLKSNAAEMTFNVDTDADIYINGEYKGKRTWVGILKSGNYQVECRLPNHHTTIQYVTVTDGNNQTVMLSAPAPMTGTLAITSTPLGGNIIIDGKDYGVTPRNINDQMIGNHIVTISMDGYKSKSQYFNIKENETTTVDVVLESILKRKQNARSKEKATKVANQTNASSTSCGYIQASAQVGTMMGYGANAGAYISGFNIEAYATMTMAKETVPMYNTSTLATSEASISGMMFGGKLGWGIKAGESVRITPQIGAGVLNVSGDGVGSNATCATAGVRVEIDFTNNVGLSLAPEGQFAVSKKEVFKKLEEVSSKIKGWGTGANLRIGLYVRF</sequence>
<name>A0A1M6W6D6_XYLRU</name>
<dbReference type="InterPro" id="IPR036709">
    <property type="entry name" value="Autotransporte_beta_dom_sf"/>
</dbReference>
<feature type="domain" description="PEGA" evidence="2">
    <location>
        <begin position="293"/>
        <end position="359"/>
    </location>
</feature>
<evidence type="ECO:0000259" key="2">
    <source>
        <dbReference type="Pfam" id="PF08308"/>
    </source>
</evidence>
<organism evidence="3 4">
    <name type="scientific">Xylanibacter ruminicola</name>
    <name type="common">Prevotella ruminicola</name>
    <dbReference type="NCBI Taxonomy" id="839"/>
    <lineage>
        <taxon>Bacteria</taxon>
        <taxon>Pseudomonadati</taxon>
        <taxon>Bacteroidota</taxon>
        <taxon>Bacteroidia</taxon>
        <taxon>Bacteroidales</taxon>
        <taxon>Prevotellaceae</taxon>
        <taxon>Xylanibacter</taxon>
    </lineage>
</organism>
<dbReference type="RefSeq" id="WP_073209285.1">
    <property type="nucleotide sequence ID" value="NZ_FRBD01000015.1"/>
</dbReference>
<dbReference type="PANTHER" id="PTHR36194">
    <property type="entry name" value="S-LAYER-LIKE PROTEIN"/>
    <property type="match status" value="1"/>
</dbReference>
<feature type="signal peptide" evidence="1">
    <location>
        <begin position="1"/>
        <end position="21"/>
    </location>
</feature>
<evidence type="ECO:0000313" key="4">
    <source>
        <dbReference type="Proteomes" id="UP000184130"/>
    </source>
</evidence>
<dbReference type="SUPFAM" id="SSF103515">
    <property type="entry name" value="Autotransporter"/>
    <property type="match status" value="1"/>
</dbReference>
<dbReference type="OrthoDB" id="1059077at2"/>
<protein>
    <submittedName>
        <fullName evidence="3">PEGA domain-containing protein</fullName>
    </submittedName>
</protein>